<comment type="caution">
    <text evidence="6">The sequence shown here is derived from an EMBL/GenBank/DDBJ whole genome shotgun (WGS) entry which is preliminary data.</text>
</comment>
<organism evidence="6 7">
    <name type="scientific">Candidatus Litorirhabdus singularis</name>
    <dbReference type="NCBI Taxonomy" id="2518993"/>
    <lineage>
        <taxon>Bacteria</taxon>
        <taxon>Pseudomonadati</taxon>
        <taxon>Pseudomonadota</taxon>
        <taxon>Gammaproteobacteria</taxon>
        <taxon>Cellvibrionales</taxon>
        <taxon>Halieaceae</taxon>
        <taxon>Candidatus Litorirhabdus</taxon>
    </lineage>
</organism>
<protein>
    <submittedName>
        <fullName evidence="6">TetR/AcrR family transcriptional regulator</fullName>
    </submittedName>
</protein>
<keyword evidence="3" id="KW-0804">Transcription</keyword>
<dbReference type="InterPro" id="IPR001647">
    <property type="entry name" value="HTH_TetR"/>
</dbReference>
<dbReference type="EMBL" id="SHNN01000001">
    <property type="protein sequence ID" value="MCX2980826.1"/>
    <property type="molecule type" value="Genomic_DNA"/>
</dbReference>
<feature type="DNA-binding region" description="H-T-H motif" evidence="4">
    <location>
        <begin position="26"/>
        <end position="45"/>
    </location>
</feature>
<dbReference type="InterPro" id="IPR009057">
    <property type="entry name" value="Homeodomain-like_sf"/>
</dbReference>
<proteinExistence type="predicted"/>
<evidence type="ECO:0000259" key="5">
    <source>
        <dbReference type="PROSITE" id="PS50977"/>
    </source>
</evidence>
<keyword evidence="7" id="KW-1185">Reference proteome</keyword>
<dbReference type="Pfam" id="PF00440">
    <property type="entry name" value="TetR_N"/>
    <property type="match status" value="1"/>
</dbReference>
<evidence type="ECO:0000256" key="4">
    <source>
        <dbReference type="PROSITE-ProRule" id="PRU00335"/>
    </source>
</evidence>
<accession>A0ABT3TEU9</accession>
<name>A0ABT3TEU9_9GAMM</name>
<feature type="domain" description="HTH tetR-type" evidence="5">
    <location>
        <begin position="3"/>
        <end position="63"/>
    </location>
</feature>
<reference evidence="6" key="1">
    <citation type="submission" date="2019-02" db="EMBL/GenBank/DDBJ databases">
        <authorList>
            <person name="Li S.-H."/>
        </authorList>
    </citation>
    <scope>NUCLEOTIDE SEQUENCE</scope>
    <source>
        <strain evidence="6">IMCC14734</strain>
    </source>
</reference>
<keyword evidence="2 4" id="KW-0238">DNA-binding</keyword>
<sequence>MSKNPETTILNAAHKCYLKDGISKTGMREVALAAGVARSTLYRYFPSRDDVLVAVIKQEMDAANRSIQSRLSRYSEPQDIIVEGLILALREIPRRPLLRAVFASDEDATARRIVWGSQLIVGFGEELMENVIGPALAVGLLKNEVKPEIMIEWVYRVLLSFLTLPSNWIRNDKQLRTTLHALLVPVLLH</sequence>
<dbReference type="Proteomes" id="UP001143362">
    <property type="component" value="Unassembled WGS sequence"/>
</dbReference>
<gene>
    <name evidence="6" type="ORF">EYC98_08045</name>
</gene>
<keyword evidence="1" id="KW-0805">Transcription regulation</keyword>
<evidence type="ECO:0000256" key="1">
    <source>
        <dbReference type="ARBA" id="ARBA00023015"/>
    </source>
</evidence>
<dbReference type="PANTHER" id="PTHR30055">
    <property type="entry name" value="HTH-TYPE TRANSCRIPTIONAL REGULATOR RUTR"/>
    <property type="match status" value="1"/>
</dbReference>
<dbReference type="InterPro" id="IPR050109">
    <property type="entry name" value="HTH-type_TetR-like_transc_reg"/>
</dbReference>
<dbReference type="PRINTS" id="PR00455">
    <property type="entry name" value="HTHTETR"/>
</dbReference>
<evidence type="ECO:0000313" key="7">
    <source>
        <dbReference type="Proteomes" id="UP001143362"/>
    </source>
</evidence>
<dbReference type="PANTHER" id="PTHR30055:SF234">
    <property type="entry name" value="HTH-TYPE TRANSCRIPTIONAL REGULATOR BETI"/>
    <property type="match status" value="1"/>
</dbReference>
<dbReference type="PROSITE" id="PS50977">
    <property type="entry name" value="HTH_TETR_2"/>
    <property type="match status" value="1"/>
</dbReference>
<evidence type="ECO:0000256" key="2">
    <source>
        <dbReference type="ARBA" id="ARBA00023125"/>
    </source>
</evidence>
<dbReference type="SUPFAM" id="SSF46689">
    <property type="entry name" value="Homeodomain-like"/>
    <property type="match status" value="1"/>
</dbReference>
<evidence type="ECO:0000313" key="6">
    <source>
        <dbReference type="EMBL" id="MCX2980826.1"/>
    </source>
</evidence>
<dbReference type="RefSeq" id="WP_279244801.1">
    <property type="nucleotide sequence ID" value="NZ_SHNN01000001.1"/>
</dbReference>
<dbReference type="Gene3D" id="1.10.357.10">
    <property type="entry name" value="Tetracycline Repressor, domain 2"/>
    <property type="match status" value="1"/>
</dbReference>
<evidence type="ECO:0000256" key="3">
    <source>
        <dbReference type="ARBA" id="ARBA00023163"/>
    </source>
</evidence>